<dbReference type="PANTHER" id="PTHR34512">
    <property type="entry name" value="CELL SURFACE PROTEIN"/>
    <property type="match status" value="1"/>
</dbReference>
<reference evidence="2 3" key="1">
    <citation type="submission" date="2016-12" db="EMBL/GenBank/DDBJ databases">
        <title>Trade-off between light-utilization and light-protection in marine flavobacteria.</title>
        <authorList>
            <person name="Kumagai Y."/>
            <person name="Yoshizawa S."/>
            <person name="Kogure K."/>
            <person name="Iwasaki W."/>
        </authorList>
    </citation>
    <scope>NUCLEOTIDE SEQUENCE [LARGE SCALE GENOMIC DNA]</scope>
    <source>
        <strain evidence="2 3">ATCC 43844</strain>
    </source>
</reference>
<comment type="caution">
    <text evidence="2">The sequence shown here is derived from an EMBL/GenBank/DDBJ whole genome shotgun (WGS) entry which is preliminary data.</text>
</comment>
<dbReference type="PANTHER" id="PTHR34512:SF30">
    <property type="entry name" value="OUTER MEMBRANE PROTEIN ASSEMBLY FACTOR BAMB"/>
    <property type="match status" value="1"/>
</dbReference>
<evidence type="ECO:0000259" key="1">
    <source>
        <dbReference type="Pfam" id="PF13360"/>
    </source>
</evidence>
<name>A0A2S7WGM1_9FLAO</name>
<dbReference type="Gene3D" id="2.130.10.10">
    <property type="entry name" value="YVTN repeat-like/Quinoprotein amine dehydrogenase"/>
    <property type="match status" value="2"/>
</dbReference>
<dbReference type="AlphaFoldDB" id="A0A2S7WGM1"/>
<feature type="domain" description="Pyrrolo-quinoline quinone repeat" evidence="1">
    <location>
        <begin position="255"/>
        <end position="368"/>
    </location>
</feature>
<dbReference type="Proteomes" id="UP000239068">
    <property type="component" value="Unassembled WGS sequence"/>
</dbReference>
<evidence type="ECO:0000313" key="2">
    <source>
        <dbReference type="EMBL" id="PQJ76759.1"/>
    </source>
</evidence>
<organism evidence="2 3">
    <name type="scientific">Polaribacter glomeratus</name>
    <dbReference type="NCBI Taxonomy" id="102"/>
    <lineage>
        <taxon>Bacteria</taxon>
        <taxon>Pseudomonadati</taxon>
        <taxon>Bacteroidota</taxon>
        <taxon>Flavobacteriia</taxon>
        <taxon>Flavobacteriales</taxon>
        <taxon>Flavobacteriaceae</taxon>
    </lineage>
</organism>
<dbReference type="SMART" id="SM00564">
    <property type="entry name" value="PQQ"/>
    <property type="match status" value="4"/>
</dbReference>
<protein>
    <recommendedName>
        <fullName evidence="1">Pyrrolo-quinoline quinone repeat domain-containing protein</fullName>
    </recommendedName>
</protein>
<dbReference type="SUPFAM" id="SSF50998">
    <property type="entry name" value="Quinoprotein alcohol dehydrogenase-like"/>
    <property type="match status" value="2"/>
</dbReference>
<dbReference type="InterPro" id="IPR015943">
    <property type="entry name" value="WD40/YVTN_repeat-like_dom_sf"/>
</dbReference>
<dbReference type="InterPro" id="IPR018391">
    <property type="entry name" value="PQQ_b-propeller_rpt"/>
</dbReference>
<accession>A0A2S7WGM1</accession>
<dbReference type="Pfam" id="PF13360">
    <property type="entry name" value="PQQ_2"/>
    <property type="match status" value="1"/>
</dbReference>
<dbReference type="InterPro" id="IPR002372">
    <property type="entry name" value="PQQ_rpt_dom"/>
</dbReference>
<sequence>MASCHKDDNSNTQTDEDGIITSLPYQWKKSLHNQNAVSNGYISDAIYYNGNIAIPTTNGKNSKFLSMVNPNNGEIIWQWNDNYLPYSNQIIIFEKYQNNNLLTYQTGNKSYCINLDDGTTQWKFERNEPFLVHLSGLNASYFTFGQSTTQFQQYSEKVAFKGSLETGELNEFIIPNFTINNIAPGYRIGDVTRIEPYMYSSVQHLVVTWQEPQNVNSINDWQTYLGLYNYETNEWVYEKKEMNEPNINGVVLAPPVIYQGKFYANIGHQLVCHDIATGNQVWVRDFPQDFLFSGFIIEDDKIIANNEDTNTYCLNPENGNIIWKTESSGTSGRMSYLNGIVYFVGGSTGKLHAIDVNTGKHVWKINAGNLEESSTNNFKTNAVYVFESENGNPAKIIALSHLNVYCFEAYQ</sequence>
<keyword evidence="3" id="KW-1185">Reference proteome</keyword>
<gene>
    <name evidence="2" type="ORF">BTO16_12835</name>
</gene>
<proteinExistence type="predicted"/>
<dbReference type="InterPro" id="IPR011047">
    <property type="entry name" value="Quinoprotein_ADH-like_sf"/>
</dbReference>
<evidence type="ECO:0000313" key="3">
    <source>
        <dbReference type="Proteomes" id="UP000239068"/>
    </source>
</evidence>
<dbReference type="EMBL" id="MSCM01000002">
    <property type="protein sequence ID" value="PQJ76759.1"/>
    <property type="molecule type" value="Genomic_DNA"/>
</dbReference>